<dbReference type="PROSITE" id="PS50943">
    <property type="entry name" value="HTH_CROC1"/>
    <property type="match status" value="1"/>
</dbReference>
<comment type="caution">
    <text evidence="3">The sequence shown here is derived from an EMBL/GenBank/DDBJ whole genome shotgun (WGS) entry which is preliminary data.</text>
</comment>
<proteinExistence type="predicted"/>
<dbReference type="GO" id="GO:0003700">
    <property type="term" value="F:DNA-binding transcription factor activity"/>
    <property type="evidence" value="ECO:0007669"/>
    <property type="project" value="TreeGrafter"/>
</dbReference>
<sequence>MSISILGLNIKRIREEKGISAYRLAKDANVGVSTISQIETGKRQSLNSKTAEKIATTLGVSVDELMTTETDVEDELMTTETDVEYVVTDIEQTIKLILSSDELVLDDIELNGTEKLQIESALNATFAMIRSQRNGR</sequence>
<name>A0A6G4HQA6_CLOBO</name>
<dbReference type="InterPro" id="IPR010982">
    <property type="entry name" value="Lambda_DNA-bd_dom_sf"/>
</dbReference>
<accession>A0A6G4HQA6</accession>
<dbReference type="GO" id="GO:0003677">
    <property type="term" value="F:DNA binding"/>
    <property type="evidence" value="ECO:0007669"/>
    <property type="project" value="UniProtKB-KW"/>
</dbReference>
<dbReference type="InterPro" id="IPR001387">
    <property type="entry name" value="Cro/C1-type_HTH"/>
</dbReference>
<dbReference type="InterPro" id="IPR050807">
    <property type="entry name" value="TransReg_Diox_bact_type"/>
</dbReference>
<dbReference type="GO" id="GO:0005829">
    <property type="term" value="C:cytosol"/>
    <property type="evidence" value="ECO:0007669"/>
    <property type="project" value="TreeGrafter"/>
</dbReference>
<dbReference type="Gene3D" id="1.10.260.40">
    <property type="entry name" value="lambda repressor-like DNA-binding domains"/>
    <property type="match status" value="1"/>
</dbReference>
<dbReference type="SMART" id="SM00530">
    <property type="entry name" value="HTH_XRE"/>
    <property type="match status" value="1"/>
</dbReference>
<protein>
    <submittedName>
        <fullName evidence="3">Helix-turn-helix transcriptional regulator</fullName>
    </submittedName>
</protein>
<evidence type="ECO:0000259" key="2">
    <source>
        <dbReference type="PROSITE" id="PS50943"/>
    </source>
</evidence>
<organism evidence="3">
    <name type="scientific">Clostridium botulinum</name>
    <dbReference type="NCBI Taxonomy" id="1491"/>
    <lineage>
        <taxon>Bacteria</taxon>
        <taxon>Bacillati</taxon>
        <taxon>Bacillota</taxon>
        <taxon>Clostridia</taxon>
        <taxon>Eubacteriales</taxon>
        <taxon>Clostridiaceae</taxon>
        <taxon>Clostridium</taxon>
    </lineage>
</organism>
<dbReference type="PANTHER" id="PTHR46797">
    <property type="entry name" value="HTH-TYPE TRANSCRIPTIONAL REGULATOR"/>
    <property type="match status" value="1"/>
</dbReference>
<dbReference type="Pfam" id="PF01381">
    <property type="entry name" value="HTH_3"/>
    <property type="match status" value="1"/>
</dbReference>
<feature type="domain" description="HTH cro/C1-type" evidence="2">
    <location>
        <begin position="10"/>
        <end position="65"/>
    </location>
</feature>
<gene>
    <name evidence="3" type="ORF">FDG29_04110</name>
</gene>
<evidence type="ECO:0000313" key="3">
    <source>
        <dbReference type="EMBL" id="NFV15348.1"/>
    </source>
</evidence>
<keyword evidence="1" id="KW-0238">DNA-binding</keyword>
<reference evidence="3" key="1">
    <citation type="submission" date="2019-04" db="EMBL/GenBank/DDBJ databases">
        <title>Genome sequencing of Clostridium botulinum Groups I-IV and Clostridium butyricum.</title>
        <authorList>
            <person name="Brunt J."/>
            <person name="Van Vliet A.H.M."/>
            <person name="Stringer S.C."/>
            <person name="Carter A.T."/>
            <person name="Peck M.W."/>
        </authorList>
    </citation>
    <scope>NUCLEOTIDE SEQUENCE</scope>
    <source>
        <strain evidence="3">751/1</strain>
    </source>
</reference>
<dbReference type="PANTHER" id="PTHR46797:SF1">
    <property type="entry name" value="METHYLPHOSPHONATE SYNTHASE"/>
    <property type="match status" value="1"/>
</dbReference>
<dbReference type="CDD" id="cd00093">
    <property type="entry name" value="HTH_XRE"/>
    <property type="match status" value="1"/>
</dbReference>
<evidence type="ECO:0000256" key="1">
    <source>
        <dbReference type="ARBA" id="ARBA00023125"/>
    </source>
</evidence>
<dbReference type="AlphaFoldDB" id="A0A6G4HQA6"/>
<dbReference type="SUPFAM" id="SSF47413">
    <property type="entry name" value="lambda repressor-like DNA-binding domains"/>
    <property type="match status" value="1"/>
</dbReference>
<dbReference type="EMBL" id="SXEU01000001">
    <property type="protein sequence ID" value="NFV15348.1"/>
    <property type="molecule type" value="Genomic_DNA"/>
</dbReference>